<feature type="region of interest" description="Disordered" evidence="2">
    <location>
        <begin position="512"/>
        <end position="545"/>
    </location>
</feature>
<dbReference type="PANTHER" id="PTHR31489:SF2">
    <property type="entry name" value="PROTEIN LIN-52 HOMOLOG"/>
    <property type="match status" value="1"/>
</dbReference>
<evidence type="ECO:0000313" key="3">
    <source>
        <dbReference type="EMBL" id="KAJ6222721.1"/>
    </source>
</evidence>
<evidence type="ECO:0000256" key="1">
    <source>
        <dbReference type="ARBA" id="ARBA00005456"/>
    </source>
</evidence>
<proteinExistence type="inferred from homology"/>
<dbReference type="InterPro" id="IPR018737">
    <property type="entry name" value="DREAM_LIN52"/>
</dbReference>
<accession>A0A9Q0MB98</accession>
<feature type="compositionally biased region" description="Polar residues" evidence="2">
    <location>
        <begin position="468"/>
        <end position="485"/>
    </location>
</feature>
<evidence type="ECO:0000313" key="4">
    <source>
        <dbReference type="Proteomes" id="UP001142055"/>
    </source>
</evidence>
<dbReference type="AlphaFoldDB" id="A0A9Q0MB98"/>
<reference evidence="3" key="1">
    <citation type="submission" date="2022-12" db="EMBL/GenBank/DDBJ databases">
        <title>Genome assemblies of Blomia tropicalis.</title>
        <authorList>
            <person name="Cui Y."/>
        </authorList>
    </citation>
    <scope>NUCLEOTIDE SEQUENCE</scope>
    <source>
        <tissue evidence="3">Adult mites</tissue>
    </source>
</reference>
<dbReference type="OMA" id="HEEGFND"/>
<dbReference type="GO" id="GO:0070176">
    <property type="term" value="C:DRM complex"/>
    <property type="evidence" value="ECO:0007669"/>
    <property type="project" value="InterPro"/>
</dbReference>
<dbReference type="GO" id="GO:0006355">
    <property type="term" value="P:regulation of DNA-templated transcription"/>
    <property type="evidence" value="ECO:0007669"/>
    <property type="project" value="InterPro"/>
</dbReference>
<dbReference type="Pfam" id="PF10044">
    <property type="entry name" value="LIN52"/>
    <property type="match status" value="2"/>
</dbReference>
<feature type="region of interest" description="Disordered" evidence="2">
    <location>
        <begin position="251"/>
        <end position="282"/>
    </location>
</feature>
<feature type="region of interest" description="Disordered" evidence="2">
    <location>
        <begin position="445"/>
        <end position="490"/>
    </location>
</feature>
<name>A0A9Q0MB98_BLOTA</name>
<protein>
    <submittedName>
        <fullName evidence="3">Uncharacterized protein</fullName>
    </submittedName>
</protein>
<gene>
    <name evidence="3" type="ORF">RDWZM_001266</name>
</gene>
<comment type="caution">
    <text evidence="3">The sequence shown here is derived from an EMBL/GenBank/DDBJ whole genome shotgun (WGS) entry which is preliminary data.</text>
</comment>
<comment type="similarity">
    <text evidence="1">Belongs to the lin-52 family.</text>
</comment>
<dbReference type="PANTHER" id="PTHR31489">
    <property type="entry name" value="LIN52 FAMILY MEMBER"/>
    <property type="match status" value="1"/>
</dbReference>
<organism evidence="3 4">
    <name type="scientific">Blomia tropicalis</name>
    <name type="common">Mite</name>
    <dbReference type="NCBI Taxonomy" id="40697"/>
    <lineage>
        <taxon>Eukaryota</taxon>
        <taxon>Metazoa</taxon>
        <taxon>Ecdysozoa</taxon>
        <taxon>Arthropoda</taxon>
        <taxon>Chelicerata</taxon>
        <taxon>Arachnida</taxon>
        <taxon>Acari</taxon>
        <taxon>Acariformes</taxon>
        <taxon>Sarcoptiformes</taxon>
        <taxon>Astigmata</taxon>
        <taxon>Glycyphagoidea</taxon>
        <taxon>Echimyopodidae</taxon>
        <taxon>Blomia</taxon>
    </lineage>
</organism>
<feature type="compositionally biased region" description="Polar residues" evidence="2">
    <location>
        <begin position="528"/>
        <end position="545"/>
    </location>
</feature>
<feature type="compositionally biased region" description="Polar residues" evidence="2">
    <location>
        <begin position="272"/>
        <end position="282"/>
    </location>
</feature>
<keyword evidence="4" id="KW-1185">Reference proteome</keyword>
<dbReference type="Proteomes" id="UP001142055">
    <property type="component" value="Chromosome 1"/>
</dbReference>
<dbReference type="EMBL" id="JAPWDV010000001">
    <property type="protein sequence ID" value="KAJ6222721.1"/>
    <property type="molecule type" value="Genomic_DNA"/>
</dbReference>
<sequence>MESSPTSSKQNNFSNVNILANPVPMSSNLTTATSSIVSQQPGTMSTVVANTTTSASNKLRLNLSNQSYLIVPTNNVQPLTLSSTGMSTIGSDQSVSTNNNVSNLLASNPNAIVGNKGKIMILTTGAVGVTNFSSGSSLSTSQAPFFSNVSTTTKMLANAAGGPISVTKKPLTSMVSASPEATIHLLSPEALSKSNNIGSMNAITLESKTALKSWTKSPLISPKSIGVTATSVHAVTDSVAASNNSVVTSISSTMSNHHHHHHPNILNNTTNDSIGNSPTQSLKCKQSLSGSQAQLKSQTNILNIQNMDIVENHEEGFNDIEIEIRQLNKKGVKEHSEVEPIDIKKLLFSDENLDRDSPELWPEQVPGVVDFIAATQPVFEYVEDELFDEDAQNNQLANLPNQYAVAKTETDSGLGSAGGSSESSNRKISRTFDFTNYGLSLSIPFSNGTSGGDSGSVESDSDNDHDTSSLINGNVESTENSSRNSPIDGCLNERPSCNSAIFLEHLQPNTPFGLSIKPKPQIQAPKISKQQLQSQAAPSTPSQRTISIPEWQRDLDEEEVAMLYGFGSLTTSALMDKVKEIKNLAYQLGLEEEREMARARYLNILVQDERQLKDLEMTTNGGYNLSKDGD</sequence>
<evidence type="ECO:0000256" key="2">
    <source>
        <dbReference type="SAM" id="MobiDB-lite"/>
    </source>
</evidence>